<gene>
    <name evidence="1" type="ORF">DGG96_09480</name>
</gene>
<sequence>MLYVTTEVERKKDTEIDSVIRNYLVGSTLVKILNGVPRTKTVFKETLADVPVFFIDDAYCFVIVI</sequence>
<name>A0A317U3Y3_9GAMM</name>
<evidence type="ECO:0000313" key="1">
    <source>
        <dbReference type="EMBL" id="PWY55955.1"/>
    </source>
</evidence>
<dbReference type="EMBL" id="QHJG01000013">
    <property type="protein sequence ID" value="PWY55955.1"/>
    <property type="molecule type" value="Genomic_DNA"/>
</dbReference>
<reference evidence="1 2" key="1">
    <citation type="submission" date="2018-05" db="EMBL/GenBank/DDBJ databases">
        <title>Legionella qingyii sp.nov., whole genome shotgun sequence.</title>
        <authorList>
            <person name="Wu H."/>
            <person name="Zhu Q."/>
            <person name="Hu C."/>
        </authorList>
    </citation>
    <scope>NUCLEOTIDE SEQUENCE [LARGE SCALE GENOMIC DNA]</scope>
    <source>
        <strain evidence="1 2">HEB18</strain>
    </source>
</reference>
<comment type="caution">
    <text evidence="1">The sequence shown here is derived from an EMBL/GenBank/DDBJ whole genome shotgun (WGS) entry which is preliminary data.</text>
</comment>
<dbReference type="Proteomes" id="UP000247152">
    <property type="component" value="Unassembled WGS sequence"/>
</dbReference>
<organism evidence="1 2">
    <name type="scientific">Legionella qingyii</name>
    <dbReference type="NCBI Taxonomy" id="2184757"/>
    <lineage>
        <taxon>Bacteria</taxon>
        <taxon>Pseudomonadati</taxon>
        <taxon>Pseudomonadota</taxon>
        <taxon>Gammaproteobacteria</taxon>
        <taxon>Legionellales</taxon>
        <taxon>Legionellaceae</taxon>
        <taxon>Legionella</taxon>
    </lineage>
</organism>
<accession>A0A317U3Y3</accession>
<evidence type="ECO:0000313" key="2">
    <source>
        <dbReference type="Proteomes" id="UP000247152"/>
    </source>
</evidence>
<proteinExistence type="predicted"/>
<protein>
    <submittedName>
        <fullName evidence="1">Uncharacterized protein</fullName>
    </submittedName>
</protein>
<dbReference type="AlphaFoldDB" id="A0A317U3Y3"/>